<organism evidence="1 2">
    <name type="scientific">Caligus rogercresseyi</name>
    <name type="common">Sea louse</name>
    <dbReference type="NCBI Taxonomy" id="217165"/>
    <lineage>
        <taxon>Eukaryota</taxon>
        <taxon>Metazoa</taxon>
        <taxon>Ecdysozoa</taxon>
        <taxon>Arthropoda</taxon>
        <taxon>Crustacea</taxon>
        <taxon>Multicrustacea</taxon>
        <taxon>Hexanauplia</taxon>
        <taxon>Copepoda</taxon>
        <taxon>Siphonostomatoida</taxon>
        <taxon>Caligidae</taxon>
        <taxon>Caligus</taxon>
    </lineage>
</organism>
<dbReference type="AlphaFoldDB" id="A0A7T8JT25"/>
<protein>
    <submittedName>
        <fullName evidence="1">Uncharacterized protein</fullName>
    </submittedName>
</protein>
<sequence length="81" mass="9131">MDLLQPFLEDAGPHLRSYLELNTFQHQFRELANAFAENERESRSIPVSGNSNEEINAALDRLDSCVQTLALDGSKARELVK</sequence>
<dbReference type="EMBL" id="CP045909">
    <property type="protein sequence ID" value="QQP32548.1"/>
    <property type="molecule type" value="Genomic_DNA"/>
</dbReference>
<proteinExistence type="predicted"/>
<gene>
    <name evidence="1" type="ORF">FKW44_024888</name>
</gene>
<accession>A0A7T8JT25</accession>
<evidence type="ECO:0000313" key="1">
    <source>
        <dbReference type="EMBL" id="QQP32548.1"/>
    </source>
</evidence>
<name>A0A7T8JT25_CALRO</name>
<evidence type="ECO:0000313" key="2">
    <source>
        <dbReference type="Proteomes" id="UP000595437"/>
    </source>
</evidence>
<keyword evidence="2" id="KW-1185">Reference proteome</keyword>
<dbReference type="Proteomes" id="UP000595437">
    <property type="component" value="Chromosome 20"/>
</dbReference>
<reference evidence="2" key="1">
    <citation type="submission" date="2021-01" db="EMBL/GenBank/DDBJ databases">
        <title>Caligus Genome Assembly.</title>
        <authorList>
            <person name="Gallardo-Escarate C."/>
        </authorList>
    </citation>
    <scope>NUCLEOTIDE SEQUENCE [LARGE SCALE GENOMIC DNA]</scope>
</reference>